<dbReference type="InterPro" id="IPR036264">
    <property type="entry name" value="Bact_exopeptidase_dim_dom"/>
</dbReference>
<dbReference type="InterPro" id="IPR017439">
    <property type="entry name" value="Amidohydrolase"/>
</dbReference>
<evidence type="ECO:0000313" key="3">
    <source>
        <dbReference type="Proteomes" id="UP001500571"/>
    </source>
</evidence>
<dbReference type="SUPFAM" id="SSF55031">
    <property type="entry name" value="Bacterial exopeptidase dimerisation domain"/>
    <property type="match status" value="1"/>
</dbReference>
<feature type="domain" description="Peptidase M20 dimerisation" evidence="1">
    <location>
        <begin position="189"/>
        <end position="281"/>
    </location>
</feature>
<dbReference type="PANTHER" id="PTHR11014:SF63">
    <property type="entry name" value="METALLOPEPTIDASE, PUTATIVE (AFU_ORTHOLOGUE AFUA_6G09600)-RELATED"/>
    <property type="match status" value="1"/>
</dbReference>
<dbReference type="EMBL" id="BAAAPB010000001">
    <property type="protein sequence ID" value="GAA1951338.1"/>
    <property type="molecule type" value="Genomic_DNA"/>
</dbReference>
<gene>
    <name evidence="2" type="ORF">GCM10009798_08280</name>
</gene>
<dbReference type="Proteomes" id="UP001500571">
    <property type="component" value="Unassembled WGS sequence"/>
</dbReference>
<dbReference type="Pfam" id="PF07687">
    <property type="entry name" value="M20_dimer"/>
    <property type="match status" value="1"/>
</dbReference>
<organism evidence="2 3">
    <name type="scientific">Nocardioides panacihumi</name>
    <dbReference type="NCBI Taxonomy" id="400774"/>
    <lineage>
        <taxon>Bacteria</taxon>
        <taxon>Bacillati</taxon>
        <taxon>Actinomycetota</taxon>
        <taxon>Actinomycetes</taxon>
        <taxon>Propionibacteriales</taxon>
        <taxon>Nocardioidaceae</taxon>
        <taxon>Nocardioides</taxon>
    </lineage>
</organism>
<dbReference type="SUPFAM" id="SSF53187">
    <property type="entry name" value="Zn-dependent exopeptidases"/>
    <property type="match status" value="1"/>
</dbReference>
<keyword evidence="3" id="KW-1185">Reference proteome</keyword>
<dbReference type="NCBIfam" id="TIGR01891">
    <property type="entry name" value="amidohydrolases"/>
    <property type="match status" value="1"/>
</dbReference>
<dbReference type="PANTHER" id="PTHR11014">
    <property type="entry name" value="PEPTIDASE M20 FAMILY MEMBER"/>
    <property type="match status" value="1"/>
</dbReference>
<name>A0ABN2QGG4_9ACTN</name>
<dbReference type="Gene3D" id="3.40.630.10">
    <property type="entry name" value="Zn peptidases"/>
    <property type="match status" value="1"/>
</dbReference>
<dbReference type="Gene3D" id="3.30.70.360">
    <property type="match status" value="1"/>
</dbReference>
<dbReference type="InterPro" id="IPR002933">
    <property type="entry name" value="Peptidase_M20"/>
</dbReference>
<proteinExistence type="predicted"/>
<dbReference type="RefSeq" id="WP_344042693.1">
    <property type="nucleotide sequence ID" value="NZ_BAAAPB010000001.1"/>
</dbReference>
<dbReference type="InterPro" id="IPR011650">
    <property type="entry name" value="Peptidase_M20_dimer"/>
</dbReference>
<dbReference type="CDD" id="cd05666">
    <property type="entry name" value="M20_Acy1-like"/>
    <property type="match status" value="1"/>
</dbReference>
<dbReference type="InterPro" id="IPR018247">
    <property type="entry name" value="EF_Hand_1_Ca_BS"/>
</dbReference>
<accession>A0ABN2QGG4</accession>
<sequence>MINPVADLRDRRGRQLREWRHHFHRYPELPFHEHATAAYIVEALESVGVTDIATRIGGTGVVATLRRGEGPGVVGLRADMDCLPLTEVGTRPHASRNPGAMHACGHDGHMTMVLGAAAVLASEAGFDGTVRFVFQPAEEPGRGARTMIDDGLFTRFPVDAIYGLHNAPGLPVGHFSTRSGPILGSEDNFEIRVIGRGGHSSMPDRVVDPLVISAEIVTALQTVVARNVPSGEPAVLSCTELITDGSRNAIPHQVIIRGDTRSYTAEVSELLEKRIRALAEGIAHGHGATCEVTYTREFQPTVNDEACVESAVKAARSVFDDVDANCDRHMGSEDFGVFSREVPGCFAFIGNGVEPGRGGNALHSSDYDFNDDILERGVRYYVSLVRTLLQQPPAGG</sequence>
<reference evidence="2 3" key="1">
    <citation type="journal article" date="2019" name="Int. J. Syst. Evol. Microbiol.">
        <title>The Global Catalogue of Microorganisms (GCM) 10K type strain sequencing project: providing services to taxonomists for standard genome sequencing and annotation.</title>
        <authorList>
            <consortium name="The Broad Institute Genomics Platform"/>
            <consortium name="The Broad Institute Genome Sequencing Center for Infectious Disease"/>
            <person name="Wu L."/>
            <person name="Ma J."/>
        </authorList>
    </citation>
    <scope>NUCLEOTIDE SEQUENCE [LARGE SCALE GENOMIC DNA]</scope>
    <source>
        <strain evidence="2 3">JCM 15309</strain>
    </source>
</reference>
<dbReference type="Pfam" id="PF01546">
    <property type="entry name" value="Peptidase_M20"/>
    <property type="match status" value="1"/>
</dbReference>
<protein>
    <submittedName>
        <fullName evidence="2">M20 aminoacylase family protein</fullName>
    </submittedName>
</protein>
<comment type="caution">
    <text evidence="2">The sequence shown here is derived from an EMBL/GenBank/DDBJ whole genome shotgun (WGS) entry which is preliminary data.</text>
</comment>
<evidence type="ECO:0000313" key="2">
    <source>
        <dbReference type="EMBL" id="GAA1951338.1"/>
    </source>
</evidence>
<evidence type="ECO:0000259" key="1">
    <source>
        <dbReference type="Pfam" id="PF07687"/>
    </source>
</evidence>
<dbReference type="PROSITE" id="PS00018">
    <property type="entry name" value="EF_HAND_1"/>
    <property type="match status" value="1"/>
</dbReference>
<dbReference type="PIRSF" id="PIRSF005962">
    <property type="entry name" value="Pept_M20D_amidohydro"/>
    <property type="match status" value="1"/>
</dbReference>